<dbReference type="GO" id="GO:0009697">
    <property type="term" value="P:salicylic acid biosynthetic process"/>
    <property type="evidence" value="ECO:0007669"/>
    <property type="project" value="TreeGrafter"/>
</dbReference>
<reference evidence="4 5" key="2">
    <citation type="submission" date="2017-12" db="EMBL/GenBank/DDBJ databases">
        <title>Phylogenetic diversity of female urinary microbiome.</title>
        <authorList>
            <person name="Thomas-White K."/>
            <person name="Wolfe A.J."/>
        </authorList>
    </citation>
    <scope>NUCLEOTIDE SEQUENCE [LARGE SCALE GENOMIC DNA]</scope>
    <source>
        <strain evidence="4 5">UMB0426</strain>
    </source>
</reference>
<organism evidence="3 6">
    <name type="scientific">Brevibacterium ravenspurgense</name>
    <dbReference type="NCBI Taxonomy" id="479117"/>
    <lineage>
        <taxon>Bacteria</taxon>
        <taxon>Bacillati</taxon>
        <taxon>Actinomycetota</taxon>
        <taxon>Actinomycetes</taxon>
        <taxon>Micrococcales</taxon>
        <taxon>Brevibacteriaceae</taxon>
        <taxon>Brevibacterium</taxon>
    </lineage>
</organism>
<dbReference type="NCBIfam" id="TIGR01795">
    <property type="entry name" value="CM_mono_cladeE"/>
    <property type="match status" value="1"/>
</dbReference>
<evidence type="ECO:0000313" key="5">
    <source>
        <dbReference type="Proteomes" id="UP000242755"/>
    </source>
</evidence>
<dbReference type="SUPFAM" id="SSF48600">
    <property type="entry name" value="Chorismate mutase II"/>
    <property type="match status" value="1"/>
</dbReference>
<dbReference type="GO" id="GO:0046417">
    <property type="term" value="P:chorismate metabolic process"/>
    <property type="evidence" value="ECO:0007669"/>
    <property type="project" value="InterPro"/>
</dbReference>
<dbReference type="EMBL" id="LQQC01000010">
    <property type="protein sequence ID" value="KXZ58318.1"/>
    <property type="molecule type" value="Genomic_DNA"/>
</dbReference>
<dbReference type="EMBL" id="PKGO01000001">
    <property type="protein sequence ID" value="PKY71264.1"/>
    <property type="molecule type" value="Genomic_DNA"/>
</dbReference>
<name>A0A150H8Z1_9MICO</name>
<dbReference type="PANTHER" id="PTHR38041:SF1">
    <property type="entry name" value="CHORISMATE MUTASE"/>
    <property type="match status" value="1"/>
</dbReference>
<dbReference type="Proteomes" id="UP000243589">
    <property type="component" value="Unassembled WGS sequence"/>
</dbReference>
<dbReference type="Proteomes" id="UP000242755">
    <property type="component" value="Unassembled WGS sequence"/>
</dbReference>
<evidence type="ECO:0000313" key="4">
    <source>
        <dbReference type="EMBL" id="PKY71264.1"/>
    </source>
</evidence>
<evidence type="ECO:0000259" key="2">
    <source>
        <dbReference type="PROSITE" id="PS51168"/>
    </source>
</evidence>
<dbReference type="STRING" id="1176165.GCA_001584405_01752"/>
<dbReference type="PATRIC" id="fig|479117.4.peg.1352"/>
<evidence type="ECO:0000256" key="1">
    <source>
        <dbReference type="ARBA" id="ARBA00023235"/>
    </source>
</evidence>
<dbReference type="Pfam" id="PF01817">
    <property type="entry name" value="CM_2"/>
    <property type="match status" value="1"/>
</dbReference>
<proteinExistence type="predicted"/>
<dbReference type="InterPro" id="IPR036979">
    <property type="entry name" value="CM_dom_sf"/>
</dbReference>
<dbReference type="Gene3D" id="1.20.59.10">
    <property type="entry name" value="Chorismate mutase"/>
    <property type="match status" value="1"/>
</dbReference>
<evidence type="ECO:0000313" key="3">
    <source>
        <dbReference type="EMBL" id="KXZ58318.1"/>
    </source>
</evidence>
<dbReference type="InterPro" id="IPR051331">
    <property type="entry name" value="Chorismate_mutase-related"/>
</dbReference>
<dbReference type="PROSITE" id="PS51168">
    <property type="entry name" value="CHORISMATE_MUT_2"/>
    <property type="match status" value="1"/>
</dbReference>
<dbReference type="AlphaFoldDB" id="A0A150H8Z1"/>
<protein>
    <submittedName>
        <fullName evidence="4">Chorismate mutase</fullName>
    </submittedName>
    <submittedName>
        <fullName evidence="3">T-protein</fullName>
    </submittedName>
</protein>
<dbReference type="InterPro" id="IPR002701">
    <property type="entry name" value="CM_II_prokaryot"/>
</dbReference>
<dbReference type="SMART" id="SM00830">
    <property type="entry name" value="CM_2"/>
    <property type="match status" value="1"/>
</dbReference>
<comment type="caution">
    <text evidence="3">The sequence shown here is derived from an EMBL/GenBank/DDBJ whole genome shotgun (WGS) entry which is preliminary data.</text>
</comment>
<reference evidence="3 6" key="1">
    <citation type="submission" date="2016-01" db="EMBL/GenBank/DDBJ databases">
        <title>Use of Whole Genome Sequencing to ascertain that Brevibacterium massiliense (Roux, Raoult 2009) is a later heterotypic synonym of Brevibacterium ravenspurgense (Mages 2008).</title>
        <authorList>
            <person name="Bernier A.-M."/>
            <person name="Burdz T."/>
            <person name="Huynh C."/>
            <person name="Pachecho A.L."/>
            <person name="Wiebe D."/>
            <person name="Bonner C."/>
            <person name="Bernard K."/>
        </authorList>
    </citation>
    <scope>NUCLEOTIDE SEQUENCE [LARGE SCALE GENOMIC DNA]</scope>
    <source>
        <strain evidence="3 6">CCUG56047</strain>
    </source>
</reference>
<dbReference type="InterPro" id="IPR010951">
    <property type="entry name" value="CM_bact"/>
</dbReference>
<feature type="domain" description="Chorismate mutase" evidence="2">
    <location>
        <begin position="2"/>
        <end position="93"/>
    </location>
</feature>
<dbReference type="InterPro" id="IPR036263">
    <property type="entry name" value="Chorismate_II_sf"/>
</dbReference>
<evidence type="ECO:0000313" key="6">
    <source>
        <dbReference type="Proteomes" id="UP000243589"/>
    </source>
</evidence>
<dbReference type="GO" id="GO:0004106">
    <property type="term" value="F:chorismate mutase activity"/>
    <property type="evidence" value="ECO:0007669"/>
    <property type="project" value="InterPro"/>
</dbReference>
<keyword evidence="6" id="KW-1185">Reference proteome</keyword>
<dbReference type="RefSeq" id="WP_019175394.1">
    <property type="nucleotide sequence ID" value="NZ_JAKRCZ010000001.1"/>
</dbReference>
<dbReference type="NCBIfam" id="NF006691">
    <property type="entry name" value="PRK09239.1"/>
    <property type="match status" value="1"/>
</dbReference>
<accession>A0A150H8Z1</accession>
<dbReference type="PANTHER" id="PTHR38041">
    <property type="entry name" value="CHORISMATE MUTASE"/>
    <property type="match status" value="1"/>
</dbReference>
<sequence>MTEIPEELQQLRDSIDNLDAVLIHIMAERFKLTEKVGHLKASQQLPPADPEREQRQLERLRSLAEASGLDPEFAEELLGFTVAHVIRRHQRIAEQEARQSL</sequence>
<gene>
    <name evidence="3" type="primary">tyrA</name>
    <name evidence="3" type="ORF">Bravens_01361</name>
    <name evidence="4" type="ORF">CYJ40_00905</name>
</gene>
<keyword evidence="1" id="KW-0413">Isomerase</keyword>